<dbReference type="AlphaFoldDB" id="A0A1C4YIJ8"/>
<reference evidence="4" key="1">
    <citation type="submission" date="2016-06" db="EMBL/GenBank/DDBJ databases">
        <authorList>
            <person name="Varghese N."/>
            <person name="Submissions Spin"/>
        </authorList>
    </citation>
    <scope>NUCLEOTIDE SEQUENCE [LARGE SCALE GENOMIC DNA]</scope>
    <source>
        <strain evidence="4">DSM 43168</strain>
    </source>
</reference>
<name>A0A1C4YIJ8_9ACTN</name>
<dbReference type="PANTHER" id="PTHR33498:SF1">
    <property type="entry name" value="TRANSPOSASE FOR INSERTION SEQUENCE ELEMENT IS1557"/>
    <property type="match status" value="1"/>
</dbReference>
<organism evidence="3 4">
    <name type="scientific">Micromonospora carbonacea</name>
    <dbReference type="NCBI Taxonomy" id="47853"/>
    <lineage>
        <taxon>Bacteria</taxon>
        <taxon>Bacillati</taxon>
        <taxon>Actinomycetota</taxon>
        <taxon>Actinomycetes</taxon>
        <taxon>Micromonosporales</taxon>
        <taxon>Micromonosporaceae</taxon>
        <taxon>Micromonospora</taxon>
    </lineage>
</organism>
<feature type="domain" description="HTH IS21-type" evidence="2">
    <location>
        <begin position="282"/>
        <end position="345"/>
    </location>
</feature>
<evidence type="ECO:0000256" key="1">
    <source>
        <dbReference type="SAM" id="MobiDB-lite"/>
    </source>
</evidence>
<evidence type="ECO:0000313" key="4">
    <source>
        <dbReference type="Proteomes" id="UP000183585"/>
    </source>
</evidence>
<sequence length="527" mass="59090">MRVVDPGVKDVDGLVRTVFSGLSPLVIEDVVDEGEWIVVRARTPWGTAVCPVCGASSGRVHGFHLRTVADVPVDGRRVVVRVRVRRLVCPTRGCRQTFREQMPGVLERYQRRTARLSRQVKAVVKELAGRAGARVLAVLAMGLSRHTALRVLLRIPLPTGRTPRVIGVDDFALRRRHRYATVVIDAETHERIDVLPDRTVDTLEAWLRAHPGVQVVCRDGSATYAEAIRRALPDAVQVADRWHLWHNLCEAALSEVKAHSTCWAPVLDAPIYDGPRAQTTLERWHQVHRLLDQGVGLLECARRLQLALNTVKRYARADRPERMLRVPKYRASLVDPYREHLRKRRAEDPGVGVKHLFDEIKALGFTGCLNLLHKYINQGRADADRSHISPRRLARMILTRPDNLKPEHRGLLERLTAACPEMTHLATAVEGFAQFLTPQPGNADRLSHWINEVRAVDLPHLHAYARGLERDRDAVNAALTLPYSNGPTEGVNTRPNGSPAKCTDERDSPCSATASSSDNSTLRHHRM</sequence>
<evidence type="ECO:0000313" key="3">
    <source>
        <dbReference type="EMBL" id="SCF20563.1"/>
    </source>
</evidence>
<dbReference type="InterPro" id="IPR047951">
    <property type="entry name" value="Transpos_ISL3"/>
</dbReference>
<dbReference type="Pfam" id="PF01610">
    <property type="entry name" value="DDE_Tnp_ISL3"/>
    <property type="match status" value="2"/>
</dbReference>
<dbReference type="InterPro" id="IPR029261">
    <property type="entry name" value="Transposase_Znf"/>
</dbReference>
<feature type="compositionally biased region" description="Polar residues" evidence="1">
    <location>
        <begin position="510"/>
        <end position="520"/>
    </location>
</feature>
<feature type="compositionally biased region" description="Polar residues" evidence="1">
    <location>
        <begin position="482"/>
        <end position="496"/>
    </location>
</feature>
<feature type="region of interest" description="Disordered" evidence="1">
    <location>
        <begin position="481"/>
        <end position="527"/>
    </location>
</feature>
<gene>
    <name evidence="3" type="ORF">GA0070563_106166</name>
</gene>
<dbReference type="InterPro" id="IPR002560">
    <property type="entry name" value="Transposase_DDE"/>
</dbReference>
<accession>A0A1C4YIJ8</accession>
<dbReference type="Proteomes" id="UP000183585">
    <property type="component" value="Unassembled WGS sequence"/>
</dbReference>
<proteinExistence type="predicted"/>
<keyword evidence="4" id="KW-1185">Reference proteome</keyword>
<evidence type="ECO:0000259" key="2">
    <source>
        <dbReference type="PROSITE" id="PS50531"/>
    </source>
</evidence>
<dbReference type="EMBL" id="FMCT01000006">
    <property type="protein sequence ID" value="SCF20563.1"/>
    <property type="molecule type" value="Genomic_DNA"/>
</dbReference>
<dbReference type="Pfam" id="PF14690">
    <property type="entry name" value="Zn_ribbon_ISL3"/>
    <property type="match status" value="1"/>
</dbReference>
<dbReference type="PANTHER" id="PTHR33498">
    <property type="entry name" value="TRANSPOSASE FOR INSERTION SEQUENCE ELEMENT IS1557"/>
    <property type="match status" value="1"/>
</dbReference>
<protein>
    <submittedName>
        <fullName evidence="3">Transposase</fullName>
    </submittedName>
</protein>
<dbReference type="InterPro" id="IPR017894">
    <property type="entry name" value="HTH_IS21_transposase_type"/>
</dbReference>
<dbReference type="PROSITE" id="PS50531">
    <property type="entry name" value="HTH_IS21"/>
    <property type="match status" value="1"/>
</dbReference>
<dbReference type="NCBIfam" id="NF033550">
    <property type="entry name" value="transpos_ISL3"/>
    <property type="match status" value="1"/>
</dbReference>